<keyword evidence="1" id="KW-1133">Transmembrane helix</keyword>
<dbReference type="Proteomes" id="UP001596337">
    <property type="component" value="Unassembled WGS sequence"/>
</dbReference>
<evidence type="ECO:0008006" key="4">
    <source>
        <dbReference type="Google" id="ProtNLM"/>
    </source>
</evidence>
<evidence type="ECO:0000256" key="1">
    <source>
        <dbReference type="SAM" id="Phobius"/>
    </source>
</evidence>
<accession>A0ABW2BXE5</accession>
<evidence type="ECO:0000313" key="3">
    <source>
        <dbReference type="Proteomes" id="UP001596337"/>
    </source>
</evidence>
<keyword evidence="1" id="KW-0812">Transmembrane</keyword>
<dbReference type="EMBL" id="JBHSXX010000001">
    <property type="protein sequence ID" value="MFC6867005.1"/>
    <property type="molecule type" value="Genomic_DNA"/>
</dbReference>
<proteinExistence type="predicted"/>
<keyword evidence="3" id="KW-1185">Reference proteome</keyword>
<sequence length="63" mass="6609">MLTYLTVIVATVRARISQIRADEGGYSTEFVLITALVVAAALTVLGIITAAITQKANEIGGKM</sequence>
<keyword evidence="1" id="KW-0472">Membrane</keyword>
<gene>
    <name evidence="2" type="ORF">ACFQGD_07585</name>
</gene>
<evidence type="ECO:0000313" key="2">
    <source>
        <dbReference type="EMBL" id="MFC6867005.1"/>
    </source>
</evidence>
<reference evidence="3" key="1">
    <citation type="journal article" date="2019" name="Int. J. Syst. Evol. Microbiol.">
        <title>The Global Catalogue of Microorganisms (GCM) 10K type strain sequencing project: providing services to taxonomists for standard genome sequencing and annotation.</title>
        <authorList>
            <consortium name="The Broad Institute Genomics Platform"/>
            <consortium name="The Broad Institute Genome Sequencing Center for Infectious Disease"/>
            <person name="Wu L."/>
            <person name="Ma J."/>
        </authorList>
    </citation>
    <scope>NUCLEOTIDE SEQUENCE [LARGE SCALE GENOMIC DNA]</scope>
    <source>
        <strain evidence="3">KCTC 32255</strain>
    </source>
</reference>
<dbReference type="RefSeq" id="WP_345401321.1">
    <property type="nucleotide sequence ID" value="NZ_BAABLA010000105.1"/>
</dbReference>
<protein>
    <recommendedName>
        <fullName evidence="4">Flp pilus assembly protein, pilin Flp</fullName>
    </recommendedName>
</protein>
<organism evidence="2 3">
    <name type="scientific">Haloechinothrix salitolerans</name>
    <dbReference type="NCBI Taxonomy" id="926830"/>
    <lineage>
        <taxon>Bacteria</taxon>
        <taxon>Bacillati</taxon>
        <taxon>Actinomycetota</taxon>
        <taxon>Actinomycetes</taxon>
        <taxon>Pseudonocardiales</taxon>
        <taxon>Pseudonocardiaceae</taxon>
        <taxon>Haloechinothrix</taxon>
    </lineage>
</organism>
<feature type="transmembrane region" description="Helical" evidence="1">
    <location>
        <begin position="30"/>
        <end position="53"/>
    </location>
</feature>
<comment type="caution">
    <text evidence="2">The sequence shown here is derived from an EMBL/GenBank/DDBJ whole genome shotgun (WGS) entry which is preliminary data.</text>
</comment>
<name>A0ABW2BXE5_9PSEU</name>